<dbReference type="AlphaFoldDB" id="A0A127VE38"/>
<dbReference type="PANTHER" id="PTHR37290:SF1">
    <property type="entry name" value="INNER MEMBRANE PROTEIN YIAA"/>
    <property type="match status" value="1"/>
</dbReference>
<evidence type="ECO:0000313" key="3">
    <source>
        <dbReference type="EMBL" id="AMP99564.1"/>
    </source>
</evidence>
<feature type="domain" description="YiaAB two helix" evidence="2">
    <location>
        <begin position="93"/>
        <end position="145"/>
    </location>
</feature>
<keyword evidence="1" id="KW-0472">Membrane</keyword>
<dbReference type="InterPro" id="IPR038972">
    <property type="entry name" value="YiaA-like"/>
</dbReference>
<protein>
    <submittedName>
        <fullName evidence="3">Inner membrane protein yiaA</fullName>
    </submittedName>
</protein>
<dbReference type="PATRIC" id="fig|188932.3.peg.2791"/>
<keyword evidence="1" id="KW-0812">Transmembrane</keyword>
<organism evidence="3 4">
    <name type="scientific">Pedobacter cryoconitis</name>
    <dbReference type="NCBI Taxonomy" id="188932"/>
    <lineage>
        <taxon>Bacteria</taxon>
        <taxon>Pseudomonadati</taxon>
        <taxon>Bacteroidota</taxon>
        <taxon>Sphingobacteriia</taxon>
        <taxon>Sphingobacteriales</taxon>
        <taxon>Sphingobacteriaceae</taxon>
        <taxon>Pedobacter</taxon>
    </lineage>
</organism>
<feature type="transmembrane region" description="Helical" evidence="1">
    <location>
        <begin position="92"/>
        <end position="111"/>
    </location>
</feature>
<dbReference type="Proteomes" id="UP000071561">
    <property type="component" value="Chromosome"/>
</dbReference>
<dbReference type="NCBIfam" id="NF008482">
    <property type="entry name" value="PRK11383.1"/>
    <property type="match status" value="1"/>
</dbReference>
<keyword evidence="4" id="KW-1185">Reference proteome</keyword>
<evidence type="ECO:0000256" key="1">
    <source>
        <dbReference type="SAM" id="Phobius"/>
    </source>
</evidence>
<proteinExistence type="predicted"/>
<reference evidence="3 4" key="1">
    <citation type="submission" date="2016-03" db="EMBL/GenBank/DDBJ databases">
        <title>Complete genome sequence of Pedobacter cryoconitis PAMC 27485.</title>
        <authorList>
            <person name="Lee J."/>
            <person name="Kim O.-S."/>
        </authorList>
    </citation>
    <scope>NUCLEOTIDE SEQUENCE [LARGE SCALE GENOMIC DNA]</scope>
    <source>
        <strain evidence="3 4">PAMC 27485</strain>
    </source>
</reference>
<feature type="transmembrane region" description="Helical" evidence="1">
    <location>
        <begin position="60"/>
        <end position="80"/>
    </location>
</feature>
<sequence length="160" mass="17582">MTINYTCLINLKLSTIIISRSMNQKPSNAFIGASWVALMVGFAAYNIGLFNATMLLNEKGYYFTILILGVFAAISVQKCVRDRLEGIPVTNIYYGIAWFCTILSLALLSIGLWNATLALSEKGFYAMSFVLTIFAAIAVQKNTRDSLGAEPKITNDTTNL</sequence>
<feature type="transmembrane region" description="Helical" evidence="1">
    <location>
        <begin position="123"/>
        <end position="139"/>
    </location>
</feature>
<feature type="transmembrane region" description="Helical" evidence="1">
    <location>
        <begin position="29"/>
        <end position="48"/>
    </location>
</feature>
<dbReference type="GO" id="GO:0005886">
    <property type="term" value="C:plasma membrane"/>
    <property type="evidence" value="ECO:0007669"/>
    <property type="project" value="TreeGrafter"/>
</dbReference>
<accession>A0A127VE38</accession>
<dbReference type="KEGG" id="pcm:AY601_2679"/>
<dbReference type="Pfam" id="PF05360">
    <property type="entry name" value="YiaAB"/>
    <property type="match status" value="2"/>
</dbReference>
<dbReference type="InterPro" id="IPR008024">
    <property type="entry name" value="YiaAB"/>
</dbReference>
<feature type="domain" description="YiaAB two helix" evidence="2">
    <location>
        <begin position="30"/>
        <end position="82"/>
    </location>
</feature>
<keyword evidence="1" id="KW-1133">Transmembrane helix</keyword>
<dbReference type="GO" id="GO:0006974">
    <property type="term" value="P:DNA damage response"/>
    <property type="evidence" value="ECO:0007669"/>
    <property type="project" value="TreeGrafter"/>
</dbReference>
<dbReference type="PANTHER" id="PTHR37290">
    <property type="entry name" value="INNER MEMBRANE PROTEIN YIAA-RELATED"/>
    <property type="match status" value="1"/>
</dbReference>
<dbReference type="EMBL" id="CP014504">
    <property type="protein sequence ID" value="AMP99564.1"/>
    <property type="molecule type" value="Genomic_DNA"/>
</dbReference>
<evidence type="ECO:0000259" key="2">
    <source>
        <dbReference type="Pfam" id="PF05360"/>
    </source>
</evidence>
<name>A0A127VE38_9SPHI</name>
<evidence type="ECO:0000313" key="4">
    <source>
        <dbReference type="Proteomes" id="UP000071561"/>
    </source>
</evidence>
<gene>
    <name evidence="3" type="ORF">AY601_2679</name>
</gene>